<dbReference type="InterPro" id="IPR036046">
    <property type="entry name" value="Acylphosphatase-like_dom_sf"/>
</dbReference>
<dbReference type="PANTHER" id="PTHR42959">
    <property type="entry name" value="CARBAMOYLTRANSFERASE"/>
    <property type="match status" value="1"/>
</dbReference>
<dbReference type="InterPro" id="IPR011125">
    <property type="entry name" value="Znf_HypF"/>
</dbReference>
<dbReference type="EMBL" id="JACHWY010000001">
    <property type="protein sequence ID" value="MBB3046864.1"/>
    <property type="molecule type" value="Genomic_DNA"/>
</dbReference>
<accession>A0A7W4Z4V2</accession>
<keyword evidence="4" id="KW-0479">Metal-binding</keyword>
<evidence type="ECO:0000256" key="9">
    <source>
        <dbReference type="PROSITE-ProRule" id="PRU00520"/>
    </source>
</evidence>
<evidence type="ECO:0000259" key="11">
    <source>
        <dbReference type="PROSITE" id="PS51163"/>
    </source>
</evidence>
<evidence type="ECO:0000256" key="8">
    <source>
        <dbReference type="PIRNR" id="PIRNR006256"/>
    </source>
</evidence>
<dbReference type="InterPro" id="IPR017968">
    <property type="entry name" value="Acylphosphatase_CS"/>
</dbReference>
<dbReference type="Gene3D" id="3.30.420.360">
    <property type="match status" value="1"/>
</dbReference>
<dbReference type="InterPro" id="IPR051060">
    <property type="entry name" value="Carbamoyltrans_HypF-like"/>
</dbReference>
<dbReference type="Pfam" id="PF07503">
    <property type="entry name" value="zf-HYPF"/>
    <property type="match status" value="2"/>
</dbReference>
<dbReference type="SUPFAM" id="SSF55821">
    <property type="entry name" value="YrdC/RibB"/>
    <property type="match status" value="1"/>
</dbReference>
<comment type="pathway">
    <text evidence="1 8">Protein modification; [NiFe] hydrogenase maturation.</text>
</comment>
<gene>
    <name evidence="12" type="ORF">FHR99_001100</name>
</gene>
<evidence type="ECO:0000256" key="3">
    <source>
        <dbReference type="ARBA" id="ARBA00022598"/>
    </source>
</evidence>
<organism evidence="12 13">
    <name type="scientific">Litorivivens lipolytica</name>
    <dbReference type="NCBI Taxonomy" id="1524264"/>
    <lineage>
        <taxon>Bacteria</taxon>
        <taxon>Pseudomonadati</taxon>
        <taxon>Pseudomonadota</taxon>
        <taxon>Gammaproteobacteria</taxon>
        <taxon>Litorivivens</taxon>
    </lineage>
</organism>
<keyword evidence="3" id="KW-0436">Ligase</keyword>
<comment type="function">
    <text evidence="8">Involved in the maturation of [NiFe] hydrogenases. Along with HypE, it catalyzes the synthesis of the CN ligands of the active site iron of [NiFe]-hydrogenases. HypF functions as a carbamoyl transferase using carbamoylphosphate as a substrate and transferring the carboxamido moiety in an ATP-dependent reaction to the thiolate of the C-terminal cysteine of HypE yielding a protein-S-carboxamide.</text>
</comment>
<keyword evidence="13" id="KW-1185">Reference proteome</keyword>
<dbReference type="Pfam" id="PF00708">
    <property type="entry name" value="Acylphosphatase"/>
    <property type="match status" value="1"/>
</dbReference>
<dbReference type="PANTHER" id="PTHR42959:SF1">
    <property type="entry name" value="CARBAMOYLTRANSFERASE HYPF"/>
    <property type="match status" value="1"/>
</dbReference>
<dbReference type="SUPFAM" id="SSF54975">
    <property type="entry name" value="Acylphosphatase/BLUF domain-like"/>
    <property type="match status" value="1"/>
</dbReference>
<dbReference type="GO" id="GO:0016874">
    <property type="term" value="F:ligase activity"/>
    <property type="evidence" value="ECO:0007669"/>
    <property type="project" value="UniProtKB-UniRule"/>
</dbReference>
<dbReference type="InterPro" id="IPR013087">
    <property type="entry name" value="Znf_C2H2_type"/>
</dbReference>
<dbReference type="InterPro" id="IPR004421">
    <property type="entry name" value="Carbamoyltransferase_HypF"/>
</dbReference>
<feature type="active site" evidence="9">
    <location>
        <position position="20"/>
    </location>
</feature>
<dbReference type="InterPro" id="IPR041440">
    <property type="entry name" value="HypF_C"/>
</dbReference>
<feature type="active site" evidence="9">
    <location>
        <position position="38"/>
    </location>
</feature>
<feature type="domain" description="YrdC-like" evidence="11">
    <location>
        <begin position="200"/>
        <end position="383"/>
    </location>
</feature>
<evidence type="ECO:0000256" key="5">
    <source>
        <dbReference type="ARBA" id="ARBA00022771"/>
    </source>
</evidence>
<feature type="domain" description="Acylphosphatase-like" evidence="10">
    <location>
        <begin position="5"/>
        <end position="91"/>
    </location>
</feature>
<dbReference type="PROSITE" id="PS51163">
    <property type="entry name" value="YRDC"/>
    <property type="match status" value="1"/>
</dbReference>
<dbReference type="InterPro" id="IPR001792">
    <property type="entry name" value="Acylphosphatase-like_dom"/>
</dbReference>
<dbReference type="GO" id="GO:0003725">
    <property type="term" value="F:double-stranded RNA binding"/>
    <property type="evidence" value="ECO:0007669"/>
    <property type="project" value="InterPro"/>
</dbReference>
<dbReference type="GO" id="GO:0003998">
    <property type="term" value="F:acylphosphatase activity"/>
    <property type="evidence" value="ECO:0007669"/>
    <property type="project" value="UniProtKB-EC"/>
</dbReference>
<evidence type="ECO:0000256" key="2">
    <source>
        <dbReference type="ARBA" id="ARBA00008097"/>
    </source>
</evidence>
<dbReference type="Proteomes" id="UP000537130">
    <property type="component" value="Unassembled WGS sequence"/>
</dbReference>
<dbReference type="InterPro" id="IPR006070">
    <property type="entry name" value="Sua5-like_dom"/>
</dbReference>
<evidence type="ECO:0000313" key="13">
    <source>
        <dbReference type="Proteomes" id="UP000537130"/>
    </source>
</evidence>
<comment type="caution">
    <text evidence="12">The sequence shown here is derived from an EMBL/GenBank/DDBJ whole genome shotgun (WGS) entry which is preliminary data.</text>
</comment>
<keyword evidence="5" id="KW-0863">Zinc-finger</keyword>
<evidence type="ECO:0000313" key="12">
    <source>
        <dbReference type="EMBL" id="MBB3046864.1"/>
    </source>
</evidence>
<dbReference type="PROSITE" id="PS00028">
    <property type="entry name" value="ZINC_FINGER_C2H2_1"/>
    <property type="match status" value="1"/>
</dbReference>
<dbReference type="GO" id="GO:0008270">
    <property type="term" value="F:zinc ion binding"/>
    <property type="evidence" value="ECO:0007669"/>
    <property type="project" value="UniProtKB-KW"/>
</dbReference>
<evidence type="ECO:0000256" key="1">
    <source>
        <dbReference type="ARBA" id="ARBA00004711"/>
    </source>
</evidence>
<dbReference type="PROSITE" id="PS51160">
    <property type="entry name" value="ACYLPHOSPHATASE_3"/>
    <property type="match status" value="1"/>
</dbReference>
<dbReference type="Gene3D" id="3.30.110.120">
    <property type="match status" value="1"/>
</dbReference>
<dbReference type="Pfam" id="PF17788">
    <property type="entry name" value="HypF_C"/>
    <property type="match status" value="1"/>
</dbReference>
<sequence length="762" mass="82287">MTVHCERISLRGLVQGVGMRPFLANLSAELQLGGEVFNSGGDVTIEWCGSAQTISQALHRLTTQGPASARIEQIQRQTIAATARRDFKISESHTAPGPQHVSPDRALCDQCRKELFDKSNVRFHYPFTHCAECGPRYSVIEHTAWDRANTSLRDFPFCPSCETEYHDHTNRRFHAEASACPDCGPHLTLSPPHQPVLSGRDALLGAAQKLLQGEVIVKKGNGCFQLVCNANSDDAVATLRALKHRPHKPLAVAVASIDIAEALADLSTTECETLKSSSAPIVLLKARDQVLANRLAPGTGRLGIMLANTPLQHLLHALSVPALVVTSANAPGQPSPTDCRELPENLSRNLPILDHNRRIVRRIDDSVVQCMGATTHSLRRARGYAPAALPLPAGLEKAPSILALGAHQKAAFCLTAQGEAFLSPWLGDLDSLEAQEAFQREVSRFQTLTGIAPQQICHDAHPDYASTQIANALADGRPTEPIWHHHAHAASCLAGHGRPLSAKPVLAICFDGNGLGPDGTLWGGEFLQADYRHFKRLAHLPAMALPGGENAMREPWRCLLSALHKSGWEAEQMRGFAVLREKPCETVSRMIDRSINSPISSAAGRLFDAVAATLGCEQAAYDAAPAIELQALAEQCADTITERYGWQTNQSILYFPTLWQDILLELNEGQSREHIALKFHHSLAALITDNAVRLLAQNPTLDRCVVLSGGVFQNALLSGLCETVLNVHNITVLTHQDIPANDGGLALGQACIAAATALGGPH</sequence>
<protein>
    <recommendedName>
        <fullName evidence="8">Carbamoyltransferase HypF</fullName>
        <ecNumber evidence="8">6.2.-.-</ecNumber>
    </recommendedName>
</protein>
<comment type="catalytic activity">
    <reaction evidence="9">
        <text>an acyl phosphate + H2O = a carboxylate + phosphate + H(+)</text>
        <dbReference type="Rhea" id="RHEA:14965"/>
        <dbReference type="ChEBI" id="CHEBI:15377"/>
        <dbReference type="ChEBI" id="CHEBI:15378"/>
        <dbReference type="ChEBI" id="CHEBI:29067"/>
        <dbReference type="ChEBI" id="CHEBI:43474"/>
        <dbReference type="ChEBI" id="CHEBI:59918"/>
        <dbReference type="EC" id="3.6.1.7"/>
    </reaction>
</comment>
<proteinExistence type="inferred from homology"/>
<dbReference type="InterPro" id="IPR055128">
    <property type="entry name" value="HypF_C_2"/>
</dbReference>
<keyword evidence="6" id="KW-0862">Zinc</keyword>
<evidence type="ECO:0000256" key="7">
    <source>
        <dbReference type="ARBA" id="ARBA00048220"/>
    </source>
</evidence>
<evidence type="ECO:0000259" key="10">
    <source>
        <dbReference type="PROSITE" id="PS51160"/>
    </source>
</evidence>
<dbReference type="Gene3D" id="3.30.420.40">
    <property type="match status" value="1"/>
</dbReference>
<evidence type="ECO:0000256" key="6">
    <source>
        <dbReference type="ARBA" id="ARBA00022833"/>
    </source>
</evidence>
<dbReference type="EC" id="6.2.-.-" evidence="8"/>
<reference evidence="12 13" key="1">
    <citation type="submission" date="2020-08" db="EMBL/GenBank/DDBJ databases">
        <title>Genomic Encyclopedia of Type Strains, Phase III (KMG-III): the genomes of soil and plant-associated and newly described type strains.</title>
        <authorList>
            <person name="Whitman W."/>
        </authorList>
    </citation>
    <scope>NUCLEOTIDE SEQUENCE [LARGE SCALE GENOMIC DNA]</scope>
    <source>
        <strain evidence="12 13">CECT 8654</strain>
    </source>
</reference>
<dbReference type="Gene3D" id="3.90.870.50">
    <property type="match status" value="1"/>
</dbReference>
<name>A0A7W4Z4V2_9GAMM</name>
<keyword evidence="9" id="KW-0378">Hydrolase</keyword>
<dbReference type="Pfam" id="PF01300">
    <property type="entry name" value="Sua5_yciO_yrdC"/>
    <property type="match status" value="1"/>
</dbReference>
<dbReference type="Pfam" id="PF22521">
    <property type="entry name" value="HypF_C_2"/>
    <property type="match status" value="1"/>
</dbReference>
<dbReference type="InterPro" id="IPR017945">
    <property type="entry name" value="DHBP_synth_RibB-like_a/b_dom"/>
</dbReference>
<comment type="catalytic activity">
    <reaction evidence="7 8">
        <text>C-terminal L-cysteinyl-[HypE protein] + carbamoyl phosphate + ATP + H2O = C-terminal S-carboxamide-L-cysteinyl-[HypE protein] + AMP + phosphate + diphosphate + H(+)</text>
        <dbReference type="Rhea" id="RHEA:55636"/>
        <dbReference type="Rhea" id="RHEA-COMP:14247"/>
        <dbReference type="Rhea" id="RHEA-COMP:14392"/>
        <dbReference type="ChEBI" id="CHEBI:15377"/>
        <dbReference type="ChEBI" id="CHEBI:15378"/>
        <dbReference type="ChEBI" id="CHEBI:30616"/>
        <dbReference type="ChEBI" id="CHEBI:33019"/>
        <dbReference type="ChEBI" id="CHEBI:43474"/>
        <dbReference type="ChEBI" id="CHEBI:58228"/>
        <dbReference type="ChEBI" id="CHEBI:76913"/>
        <dbReference type="ChEBI" id="CHEBI:139126"/>
        <dbReference type="ChEBI" id="CHEBI:456215"/>
    </reaction>
</comment>
<evidence type="ECO:0000256" key="4">
    <source>
        <dbReference type="ARBA" id="ARBA00022723"/>
    </source>
</evidence>
<dbReference type="PROSITE" id="PS00150">
    <property type="entry name" value="ACYLPHOSPHATASE_1"/>
    <property type="match status" value="1"/>
</dbReference>
<dbReference type="AlphaFoldDB" id="A0A7W4Z4V2"/>
<comment type="similarity">
    <text evidence="2 8">Belongs to the carbamoyltransferase HypF family.</text>
</comment>
<dbReference type="NCBIfam" id="TIGR00143">
    <property type="entry name" value="hypF"/>
    <property type="match status" value="1"/>
</dbReference>
<dbReference type="GO" id="GO:0051604">
    <property type="term" value="P:protein maturation"/>
    <property type="evidence" value="ECO:0007669"/>
    <property type="project" value="TreeGrafter"/>
</dbReference>
<dbReference type="GO" id="GO:0016743">
    <property type="term" value="F:carboxyl- or carbamoyltransferase activity"/>
    <property type="evidence" value="ECO:0007669"/>
    <property type="project" value="UniProtKB-UniRule"/>
</dbReference>
<dbReference type="RefSeq" id="WP_183409524.1">
    <property type="nucleotide sequence ID" value="NZ_JACHWY010000001.1"/>
</dbReference>
<dbReference type="PIRSF" id="PIRSF006256">
    <property type="entry name" value="CMPcnvr_hdrg_mat"/>
    <property type="match status" value="1"/>
</dbReference>
<dbReference type="UniPathway" id="UPA00335"/>